<reference evidence="2 3" key="1">
    <citation type="submission" date="2019-09" db="EMBL/GenBank/DDBJ databases">
        <title>Draft genome sequences of 48 bacterial type strains from the CCUG.</title>
        <authorList>
            <person name="Tunovic T."/>
            <person name="Pineiro-Iglesias B."/>
            <person name="Unosson C."/>
            <person name="Inganas E."/>
            <person name="Ohlen M."/>
            <person name="Cardew S."/>
            <person name="Jensie-Markopoulos S."/>
            <person name="Salva-Serra F."/>
            <person name="Jaen-Luchoro D."/>
            <person name="Karlsson R."/>
            <person name="Svensson-Stadler L."/>
            <person name="Chun J."/>
            <person name="Moore E."/>
        </authorList>
    </citation>
    <scope>NUCLEOTIDE SEQUENCE [LARGE SCALE GENOMIC DNA]</scope>
    <source>
        <strain evidence="2 3">CCUG 30977</strain>
    </source>
</reference>
<protein>
    <submittedName>
        <fullName evidence="2">Uncharacterized protein</fullName>
    </submittedName>
</protein>
<dbReference type="EMBL" id="VZPB01000091">
    <property type="protein sequence ID" value="KAB0572894.1"/>
    <property type="molecule type" value="Genomic_DNA"/>
</dbReference>
<feature type="chain" id="PRO_5024994388" evidence="1">
    <location>
        <begin position="31"/>
        <end position="101"/>
    </location>
</feature>
<keyword evidence="3" id="KW-1185">Reference proteome</keyword>
<sequence length="101" mass="11238">MPAFGSRSGRLPRLTALTCLLLGLAGPALRAQTLPDAPQERACRTEVSKFEETISFLRHTQGMEAAAKLKEELLPARLENEILMQQGYCGLARHLREKHLL</sequence>
<name>A0A643F4T2_IDEDE</name>
<dbReference type="Proteomes" id="UP000430120">
    <property type="component" value="Unassembled WGS sequence"/>
</dbReference>
<evidence type="ECO:0000313" key="2">
    <source>
        <dbReference type="EMBL" id="KAB0572894.1"/>
    </source>
</evidence>
<evidence type="ECO:0000256" key="1">
    <source>
        <dbReference type="SAM" id="SignalP"/>
    </source>
</evidence>
<accession>A0A643F4T2</accession>
<comment type="caution">
    <text evidence="2">The sequence shown here is derived from an EMBL/GenBank/DDBJ whole genome shotgun (WGS) entry which is preliminary data.</text>
</comment>
<proteinExistence type="predicted"/>
<dbReference type="RefSeq" id="WP_151125951.1">
    <property type="nucleotide sequence ID" value="NZ_CP088081.1"/>
</dbReference>
<gene>
    <name evidence="2" type="ORF">F7Q92_20645</name>
</gene>
<evidence type="ECO:0000313" key="3">
    <source>
        <dbReference type="Proteomes" id="UP000430120"/>
    </source>
</evidence>
<dbReference type="AlphaFoldDB" id="A0A643F4T2"/>
<dbReference type="OrthoDB" id="8912669at2"/>
<organism evidence="2 3">
    <name type="scientific">Ideonella dechloratans</name>
    <dbReference type="NCBI Taxonomy" id="36863"/>
    <lineage>
        <taxon>Bacteria</taxon>
        <taxon>Pseudomonadati</taxon>
        <taxon>Pseudomonadota</taxon>
        <taxon>Betaproteobacteria</taxon>
        <taxon>Burkholderiales</taxon>
        <taxon>Sphaerotilaceae</taxon>
        <taxon>Ideonella</taxon>
    </lineage>
</organism>
<feature type="signal peptide" evidence="1">
    <location>
        <begin position="1"/>
        <end position="30"/>
    </location>
</feature>
<keyword evidence="1" id="KW-0732">Signal</keyword>